<reference evidence="4" key="1">
    <citation type="submission" date="2016-08" db="EMBL/GenBank/DDBJ databases">
        <authorList>
            <person name="Varghese N."/>
            <person name="Submissions Spin"/>
        </authorList>
    </citation>
    <scope>NUCLEOTIDE SEQUENCE [LARGE SCALE GENOMIC DNA]</scope>
    <source>
        <strain evidence="4">HAMBI 2975</strain>
    </source>
</reference>
<dbReference type="OrthoDB" id="7478692at2"/>
<dbReference type="Proteomes" id="UP000199101">
    <property type="component" value="Unassembled WGS sequence"/>
</dbReference>
<dbReference type="STRING" id="410764.GA0061103_1052"/>
<sequence length="320" mass="32239">MLRSLTLLLALLLPSLCAAQSCNFSATNMNFGAVDTLSGTPVNSTSTISVSCSGGLLDLGKRLLICPDIGAGSGGASSAAARQMLNGSSSLNYQLYSDNGRSVVWGSSSWSYPSRAPVYALTMALLNGSLIGATGSMTVYGAALGSPPTAVPGAFTSNFTSTYTSFYYSYSSATTCSAPSGTIGTASFSVNASVAANCLVSVQNIDFGTQGVLSTNVDATGSVTATCTPGTTYTISLGGGGANAPPTARKMAKGSETVTYGLYKDTSRSQPWGDANTPGSTVAGSGTGSAQLLTVYGRVPPQTTPSPGTYNDTVVVTLTY</sequence>
<proteinExistence type="predicted"/>
<evidence type="ECO:0000313" key="3">
    <source>
        <dbReference type="EMBL" id="SCB07233.1"/>
    </source>
</evidence>
<protein>
    <submittedName>
        <fullName evidence="3">Spore coat protein U (SCPU) domain-containing protein</fullName>
    </submittedName>
</protein>
<dbReference type="PROSITE" id="PS51257">
    <property type="entry name" value="PROKAR_LIPOPROTEIN"/>
    <property type="match status" value="1"/>
</dbReference>
<evidence type="ECO:0000256" key="1">
    <source>
        <dbReference type="SAM" id="SignalP"/>
    </source>
</evidence>
<dbReference type="SMART" id="SM00972">
    <property type="entry name" value="SCPU"/>
    <property type="match status" value="2"/>
</dbReference>
<keyword evidence="1" id="KW-0732">Signal</keyword>
<keyword evidence="3" id="KW-0167">Capsid protein</keyword>
<feature type="domain" description="Spore coat protein U/FanG" evidence="2">
    <location>
        <begin position="15"/>
        <end position="160"/>
    </location>
</feature>
<feature type="domain" description="Spore coat protein U/FanG" evidence="2">
    <location>
        <begin position="185"/>
        <end position="317"/>
    </location>
</feature>
<dbReference type="Pfam" id="PF05229">
    <property type="entry name" value="SCPU"/>
    <property type="match status" value="2"/>
</dbReference>
<keyword evidence="4" id="KW-1185">Reference proteome</keyword>
<dbReference type="RefSeq" id="WP_092705964.1">
    <property type="nucleotide sequence ID" value="NZ_FMAG01000001.1"/>
</dbReference>
<feature type="signal peptide" evidence="1">
    <location>
        <begin position="1"/>
        <end position="19"/>
    </location>
</feature>
<evidence type="ECO:0000313" key="4">
    <source>
        <dbReference type="Proteomes" id="UP000199101"/>
    </source>
</evidence>
<gene>
    <name evidence="3" type="ORF">GA0061103_1052</name>
</gene>
<evidence type="ECO:0000259" key="2">
    <source>
        <dbReference type="Pfam" id="PF05229"/>
    </source>
</evidence>
<accession>A0A1C3TVH5</accession>
<dbReference type="InterPro" id="IPR053167">
    <property type="entry name" value="Spore_coat_component"/>
</dbReference>
<dbReference type="EMBL" id="FMAG01000001">
    <property type="protein sequence ID" value="SCB07233.1"/>
    <property type="molecule type" value="Genomic_DNA"/>
</dbReference>
<feature type="chain" id="PRO_5008682425" evidence="1">
    <location>
        <begin position="20"/>
        <end position="320"/>
    </location>
</feature>
<dbReference type="PANTHER" id="PTHR37089">
    <property type="entry name" value="PROTEIN U-RELATED"/>
    <property type="match status" value="1"/>
</dbReference>
<dbReference type="InterPro" id="IPR007893">
    <property type="entry name" value="Spore_coat_U/FanG"/>
</dbReference>
<keyword evidence="3" id="KW-0946">Virion</keyword>
<dbReference type="AlphaFoldDB" id="A0A1C3TVH5"/>
<name>A0A1C3TVH5_9HYPH</name>
<organism evidence="3 4">
    <name type="scientific">Rhizobium multihospitium</name>
    <dbReference type="NCBI Taxonomy" id="410764"/>
    <lineage>
        <taxon>Bacteria</taxon>
        <taxon>Pseudomonadati</taxon>
        <taxon>Pseudomonadota</taxon>
        <taxon>Alphaproteobacteria</taxon>
        <taxon>Hyphomicrobiales</taxon>
        <taxon>Rhizobiaceae</taxon>
        <taxon>Rhizobium/Agrobacterium group</taxon>
        <taxon>Rhizobium</taxon>
    </lineage>
</organism>